<keyword evidence="5 10" id="KW-0997">Cell inner membrane</keyword>
<keyword evidence="3 10" id="KW-0813">Transport</keyword>
<keyword evidence="8 11" id="KW-1133">Transmembrane helix</keyword>
<dbReference type="PIRSF" id="PIRSF006291">
    <property type="entry name" value="GspM"/>
    <property type="match status" value="1"/>
</dbReference>
<dbReference type="GO" id="GO:0015627">
    <property type="term" value="C:type II protein secretion system complex"/>
    <property type="evidence" value="ECO:0007669"/>
    <property type="project" value="InterPro"/>
</dbReference>
<comment type="caution">
    <text evidence="12">The sequence shown here is derived from an EMBL/GenBank/DDBJ whole genome shotgun (WGS) entry which is preliminary data.</text>
</comment>
<evidence type="ECO:0000256" key="11">
    <source>
        <dbReference type="SAM" id="Phobius"/>
    </source>
</evidence>
<evidence type="ECO:0000256" key="2">
    <source>
        <dbReference type="ARBA" id="ARBA00010637"/>
    </source>
</evidence>
<evidence type="ECO:0000256" key="9">
    <source>
        <dbReference type="ARBA" id="ARBA00023136"/>
    </source>
</evidence>
<proteinExistence type="inferred from homology"/>
<comment type="similarity">
    <text evidence="2 10">Belongs to the GSP M family.</text>
</comment>
<reference evidence="12 13" key="1">
    <citation type="submission" date="2019-11" db="EMBL/GenBank/DDBJ databases">
        <title>Pseudomonas flavidum sp. nov., isolated from Baiyang Lake.</title>
        <authorList>
            <person name="Zhao Y."/>
        </authorList>
    </citation>
    <scope>NUCLEOTIDE SEQUENCE [LARGE SCALE GENOMIC DNA]</scope>
    <source>
        <strain evidence="13">R-22-3 w-18</strain>
    </source>
</reference>
<name>A0A6I4KXX7_9PSED</name>
<comment type="subcellular location">
    <subcellularLocation>
        <location evidence="1">Cell inner membrane</location>
        <topology evidence="1">Single-pass membrane protein</topology>
    </subcellularLocation>
</comment>
<protein>
    <recommendedName>
        <fullName evidence="10">Type II secretion system protein M</fullName>
        <shortName evidence="10">T2SS protein M</shortName>
    </recommendedName>
    <alternativeName>
        <fullName evidence="10">General secretion pathway protein M</fullName>
    </alternativeName>
</protein>
<feature type="transmembrane region" description="Helical" evidence="11">
    <location>
        <begin position="30"/>
        <end position="49"/>
    </location>
</feature>
<evidence type="ECO:0000256" key="8">
    <source>
        <dbReference type="ARBA" id="ARBA00022989"/>
    </source>
</evidence>
<dbReference type="Proteomes" id="UP000429555">
    <property type="component" value="Unassembled WGS sequence"/>
</dbReference>
<keyword evidence="13" id="KW-1185">Reference proteome</keyword>
<evidence type="ECO:0000256" key="5">
    <source>
        <dbReference type="ARBA" id="ARBA00022519"/>
    </source>
</evidence>
<evidence type="ECO:0000256" key="10">
    <source>
        <dbReference type="PIRNR" id="PIRNR006291"/>
    </source>
</evidence>
<dbReference type="GO" id="GO:0005886">
    <property type="term" value="C:plasma membrane"/>
    <property type="evidence" value="ECO:0007669"/>
    <property type="project" value="UniProtKB-SubCell"/>
</dbReference>
<dbReference type="Pfam" id="PF04612">
    <property type="entry name" value="T2SSM"/>
    <property type="match status" value="1"/>
</dbReference>
<dbReference type="InterPro" id="IPR007690">
    <property type="entry name" value="T2SS_GspM"/>
</dbReference>
<evidence type="ECO:0000256" key="7">
    <source>
        <dbReference type="ARBA" id="ARBA00022927"/>
    </source>
</evidence>
<dbReference type="EMBL" id="WKJZ01000005">
    <property type="protein sequence ID" value="MVW77265.1"/>
    <property type="molecule type" value="Genomic_DNA"/>
</dbReference>
<evidence type="ECO:0000256" key="4">
    <source>
        <dbReference type="ARBA" id="ARBA00022475"/>
    </source>
</evidence>
<keyword evidence="6 11" id="KW-0812">Transmembrane</keyword>
<evidence type="ECO:0000313" key="13">
    <source>
        <dbReference type="Proteomes" id="UP000429555"/>
    </source>
</evidence>
<dbReference type="SUPFAM" id="SSF103054">
    <property type="entry name" value="General secretion pathway protein M, EpsM"/>
    <property type="match status" value="1"/>
</dbReference>
<evidence type="ECO:0000256" key="3">
    <source>
        <dbReference type="ARBA" id="ARBA00022448"/>
    </source>
</evidence>
<dbReference type="Gene3D" id="3.30.1360.100">
    <property type="entry name" value="General secretion pathway protein M, EpsM"/>
    <property type="match status" value="1"/>
</dbReference>
<accession>A0A6I4KXX7</accession>
<sequence>MSQMTKDWRGQLEQSQLLQRWRALAAREQMALAALGLFLALVLLYLGIWQPAQRQLLEARQAFAEQRELHAYLQAHADLARGLSASPQQRVEPERLQGLVTSSAQQQGLSIERLDGDGAGMLQVNLQAAPFAQLLRWFAVLQEQGVEIAEAGLERSDDNRVLARLSLRVAP</sequence>
<organism evidence="12 13">
    <name type="scientific">Pseudomonas xionganensis</name>
    <dbReference type="NCBI Taxonomy" id="2654845"/>
    <lineage>
        <taxon>Bacteria</taxon>
        <taxon>Pseudomonadati</taxon>
        <taxon>Pseudomonadota</taxon>
        <taxon>Gammaproteobacteria</taxon>
        <taxon>Pseudomonadales</taxon>
        <taxon>Pseudomonadaceae</taxon>
        <taxon>Pseudomonas</taxon>
    </lineage>
</organism>
<keyword evidence="7 10" id="KW-0653">Protein transport</keyword>
<keyword evidence="9 10" id="KW-0472">Membrane</keyword>
<keyword evidence="4 10" id="KW-1003">Cell membrane</keyword>
<dbReference type="AlphaFoldDB" id="A0A6I4KXX7"/>
<dbReference type="GO" id="GO:0015628">
    <property type="term" value="P:protein secretion by the type II secretion system"/>
    <property type="evidence" value="ECO:0007669"/>
    <property type="project" value="InterPro"/>
</dbReference>
<dbReference type="InterPro" id="IPR023229">
    <property type="entry name" value="T2SS_M_periplasmic_sf"/>
</dbReference>
<evidence type="ECO:0000313" key="12">
    <source>
        <dbReference type="EMBL" id="MVW77265.1"/>
    </source>
</evidence>
<evidence type="ECO:0000256" key="1">
    <source>
        <dbReference type="ARBA" id="ARBA00004377"/>
    </source>
</evidence>
<evidence type="ECO:0000256" key="6">
    <source>
        <dbReference type="ARBA" id="ARBA00022692"/>
    </source>
</evidence>
<gene>
    <name evidence="12" type="ORF">GJV18_18270</name>
</gene>
<comment type="function">
    <text evidence="10">Inner membrane component of the type II secretion system required for the energy-dependent secretion of extracellular factors such as proteases and toxins from the periplasm.</text>
</comment>